<gene>
    <name evidence="6" type="ORF">J8273_3316</name>
</gene>
<accession>A0A8J6BX80</accession>
<protein>
    <submittedName>
        <fullName evidence="6">Sas10 C-terminal domain</fullName>
    </submittedName>
</protein>
<reference evidence="6" key="1">
    <citation type="submission" date="2021-05" db="EMBL/GenBank/DDBJ databases">
        <title>A free-living protist that lacks canonical eukaryotic 1 DNA replication and segregation systems.</title>
        <authorList>
            <person name="Salas-Leiva D.E."/>
            <person name="Tromer E.C."/>
            <person name="Curtis B.A."/>
            <person name="Jerlstrom-Hultqvist J."/>
            <person name="Kolisko M."/>
            <person name="Yi Z."/>
            <person name="Salas-Leiva J.S."/>
            <person name="Gallot-Lavallee L."/>
            <person name="Kops G.J.P.L."/>
            <person name="Archibald J.M."/>
            <person name="Simpson A.G.B."/>
            <person name="Roger A.J."/>
        </authorList>
    </citation>
    <scope>NUCLEOTIDE SEQUENCE</scope>
    <source>
        <strain evidence="6">BICM</strain>
    </source>
</reference>
<feature type="domain" description="Sas10 C-terminal" evidence="5">
    <location>
        <begin position="52"/>
        <end position="125"/>
    </location>
</feature>
<organism evidence="6 7">
    <name type="scientific">Carpediemonas membranifera</name>
    <dbReference type="NCBI Taxonomy" id="201153"/>
    <lineage>
        <taxon>Eukaryota</taxon>
        <taxon>Metamonada</taxon>
        <taxon>Carpediemonas-like organisms</taxon>
        <taxon>Carpediemonas</taxon>
    </lineage>
</organism>
<evidence type="ECO:0000313" key="6">
    <source>
        <dbReference type="EMBL" id="KAG9393186.1"/>
    </source>
</evidence>
<dbReference type="AlphaFoldDB" id="A0A8J6BX80"/>
<evidence type="ECO:0000256" key="4">
    <source>
        <dbReference type="SAM" id="MobiDB-lite"/>
    </source>
</evidence>
<evidence type="ECO:0000256" key="2">
    <source>
        <dbReference type="ARBA" id="ARBA00010979"/>
    </source>
</evidence>
<keyword evidence="3" id="KW-0539">Nucleus</keyword>
<name>A0A8J6BX80_9EUKA</name>
<evidence type="ECO:0000256" key="1">
    <source>
        <dbReference type="ARBA" id="ARBA00004123"/>
    </source>
</evidence>
<evidence type="ECO:0000259" key="5">
    <source>
        <dbReference type="Pfam" id="PF09368"/>
    </source>
</evidence>
<dbReference type="GO" id="GO:0000462">
    <property type="term" value="P:maturation of SSU-rRNA from tricistronic rRNA transcript (SSU-rRNA, 5.8S rRNA, LSU-rRNA)"/>
    <property type="evidence" value="ECO:0007669"/>
    <property type="project" value="TreeGrafter"/>
</dbReference>
<evidence type="ECO:0000256" key="3">
    <source>
        <dbReference type="ARBA" id="ARBA00023242"/>
    </source>
</evidence>
<dbReference type="PANTHER" id="PTHR13237:SF8">
    <property type="entry name" value="SOMETHING ABOUT SILENCING PROTEIN 10"/>
    <property type="match status" value="1"/>
</dbReference>
<dbReference type="PANTHER" id="PTHR13237">
    <property type="entry name" value="SOMETHING ABOUT SILENCING PROTEIN 10-RELATED"/>
    <property type="match status" value="1"/>
</dbReference>
<comment type="similarity">
    <text evidence="2">Belongs to the SAS10 family.</text>
</comment>
<sequence>MGKPKKSVGVKDTATAQYIPKNPGRPTFKKTGRIEKKGEGLQPVVKDVVQKGQKRDIERNILKNRGLTAFRKKDKRVPRSKRRMQFEKLDRKHKSMTKNFTEAKHDNYEGEANGINPNVVHSVSLH</sequence>
<comment type="subcellular location">
    <subcellularLocation>
        <location evidence="1">Nucleus</location>
    </subcellularLocation>
</comment>
<feature type="compositionally biased region" description="Polar residues" evidence="4">
    <location>
        <begin position="115"/>
        <end position="126"/>
    </location>
</feature>
<feature type="region of interest" description="Disordered" evidence="4">
    <location>
        <begin position="1"/>
        <end position="31"/>
    </location>
</feature>
<proteinExistence type="inferred from homology"/>
<dbReference type="GO" id="GO:0032040">
    <property type="term" value="C:small-subunit processome"/>
    <property type="evidence" value="ECO:0007669"/>
    <property type="project" value="TreeGrafter"/>
</dbReference>
<dbReference type="InterPro" id="IPR018972">
    <property type="entry name" value="Sas10_C_dom"/>
</dbReference>
<dbReference type="Pfam" id="PF09368">
    <property type="entry name" value="Sas10"/>
    <property type="match status" value="1"/>
</dbReference>
<dbReference type="OrthoDB" id="1924577at2759"/>
<dbReference type="Proteomes" id="UP000717585">
    <property type="component" value="Unassembled WGS sequence"/>
</dbReference>
<comment type="caution">
    <text evidence="6">The sequence shown here is derived from an EMBL/GenBank/DDBJ whole genome shotgun (WGS) entry which is preliminary data.</text>
</comment>
<evidence type="ECO:0000313" key="7">
    <source>
        <dbReference type="Proteomes" id="UP000717585"/>
    </source>
</evidence>
<keyword evidence="7" id="KW-1185">Reference proteome</keyword>
<dbReference type="EMBL" id="JAHDYR010000025">
    <property type="protein sequence ID" value="KAG9393186.1"/>
    <property type="molecule type" value="Genomic_DNA"/>
</dbReference>
<feature type="region of interest" description="Disordered" evidence="4">
    <location>
        <begin position="102"/>
        <end position="126"/>
    </location>
</feature>